<feature type="transmembrane region" description="Helical" evidence="6">
    <location>
        <begin position="128"/>
        <end position="149"/>
    </location>
</feature>
<sequence>MFVAFSLRCSLIYTDASNSVANDEFDEDTTSADSNCSVPVVQIAQTCKSYQRRTRVPFLKLLPIQLDFILWSFAWPAAIALIQPSLLPVAVIGSSVKLAVIVGGPLVGQLMDHFLRVPAYNSLTDVQLFFPAVTITFNVNPLSESYILYFHTSLSQLWLFKGSLDWLWELQWSVIGLFCCQEQLDQLLLLKQTQFLVELISSIAGASLFGIFLSKYVPVKCLKMAAAC</sequence>
<keyword evidence="6" id="KW-0406">Ion transport</keyword>
<dbReference type="EMBL" id="JAVIJP010000019">
    <property type="protein sequence ID" value="KAL3638210.1"/>
    <property type="molecule type" value="Genomic_DNA"/>
</dbReference>
<comment type="caution">
    <text evidence="6">Lacks conserved residue(s) required for the propagation of feature annotation.</text>
</comment>
<evidence type="ECO:0000256" key="5">
    <source>
        <dbReference type="ARBA" id="ARBA00023136"/>
    </source>
</evidence>
<evidence type="ECO:0000256" key="3">
    <source>
        <dbReference type="ARBA" id="ARBA00022692"/>
    </source>
</evidence>
<dbReference type="InterPro" id="IPR009716">
    <property type="entry name" value="Ferroportin-1"/>
</dbReference>
<keyword evidence="4 6" id="KW-1133">Transmembrane helix</keyword>
<organism evidence="7 8">
    <name type="scientific">Castilleja foliolosa</name>
    <dbReference type="NCBI Taxonomy" id="1961234"/>
    <lineage>
        <taxon>Eukaryota</taxon>
        <taxon>Viridiplantae</taxon>
        <taxon>Streptophyta</taxon>
        <taxon>Embryophyta</taxon>
        <taxon>Tracheophyta</taxon>
        <taxon>Spermatophyta</taxon>
        <taxon>Magnoliopsida</taxon>
        <taxon>eudicotyledons</taxon>
        <taxon>Gunneridae</taxon>
        <taxon>Pentapetalae</taxon>
        <taxon>asterids</taxon>
        <taxon>lamiids</taxon>
        <taxon>Lamiales</taxon>
        <taxon>Orobanchaceae</taxon>
        <taxon>Pedicularideae</taxon>
        <taxon>Castillejinae</taxon>
        <taxon>Castilleja</taxon>
    </lineage>
</organism>
<dbReference type="PANTHER" id="PTHR11660">
    <property type="entry name" value="SOLUTE CARRIER FAMILY 40 MEMBER"/>
    <property type="match status" value="1"/>
</dbReference>
<feature type="transmembrane region" description="Helical" evidence="6">
    <location>
        <begin position="85"/>
        <end position="107"/>
    </location>
</feature>
<evidence type="ECO:0000256" key="2">
    <source>
        <dbReference type="ARBA" id="ARBA00022448"/>
    </source>
</evidence>
<keyword evidence="5 6" id="KW-0472">Membrane</keyword>
<evidence type="ECO:0000313" key="7">
    <source>
        <dbReference type="EMBL" id="KAL3638210.1"/>
    </source>
</evidence>
<reference evidence="8" key="1">
    <citation type="journal article" date="2024" name="IScience">
        <title>Strigolactones Initiate the Formation of Haustorium-like Structures in Castilleja.</title>
        <authorList>
            <person name="Buerger M."/>
            <person name="Peterson D."/>
            <person name="Chory J."/>
        </authorList>
    </citation>
    <scope>NUCLEOTIDE SEQUENCE [LARGE SCALE GENOMIC DNA]</scope>
</reference>
<gene>
    <name evidence="7" type="ORF">CASFOL_017581</name>
</gene>
<evidence type="ECO:0000256" key="4">
    <source>
        <dbReference type="ARBA" id="ARBA00022989"/>
    </source>
</evidence>
<dbReference type="Proteomes" id="UP001632038">
    <property type="component" value="Unassembled WGS sequence"/>
</dbReference>
<keyword evidence="8" id="KW-1185">Reference proteome</keyword>
<feature type="transmembrane region" description="Helical" evidence="6">
    <location>
        <begin position="58"/>
        <end position="79"/>
    </location>
</feature>
<proteinExistence type="inferred from homology"/>
<dbReference type="AlphaFoldDB" id="A0ABD3D7E5"/>
<dbReference type="GO" id="GO:0005381">
    <property type="term" value="F:iron ion transmembrane transporter activity"/>
    <property type="evidence" value="ECO:0007669"/>
    <property type="project" value="UniProtKB-UniRule"/>
</dbReference>
<keyword evidence="3 6" id="KW-0812">Transmembrane</keyword>
<feature type="transmembrane region" description="Helical" evidence="6">
    <location>
        <begin position="195"/>
        <end position="214"/>
    </location>
</feature>
<name>A0ABD3D7E5_9LAMI</name>
<evidence type="ECO:0000256" key="6">
    <source>
        <dbReference type="RuleBase" id="RU365065"/>
    </source>
</evidence>
<dbReference type="Pfam" id="PF06963">
    <property type="entry name" value="FPN1"/>
    <property type="match status" value="1"/>
</dbReference>
<accession>A0ABD3D7E5</accession>
<protein>
    <recommendedName>
        <fullName evidence="6">Solute carrier family 40 member</fullName>
    </recommendedName>
</protein>
<keyword evidence="2 6" id="KW-0813">Transport</keyword>
<evidence type="ECO:0000256" key="1">
    <source>
        <dbReference type="ARBA" id="ARBA00004141"/>
    </source>
</evidence>
<comment type="similarity">
    <text evidence="6">Belongs to the ferroportin (FP) (TC 2.A.100) family. SLC40A subfamily.</text>
</comment>
<comment type="caution">
    <text evidence="7">The sequence shown here is derived from an EMBL/GenBank/DDBJ whole genome shotgun (WGS) entry which is preliminary data.</text>
</comment>
<dbReference type="PANTHER" id="PTHR11660:SF53">
    <property type="entry name" value="SOLUTE CARRIER FAMILY 40 MEMBER 3, CHLOROPLASTIC"/>
    <property type="match status" value="1"/>
</dbReference>
<evidence type="ECO:0000313" key="8">
    <source>
        <dbReference type="Proteomes" id="UP001632038"/>
    </source>
</evidence>
<dbReference type="GO" id="GO:0016020">
    <property type="term" value="C:membrane"/>
    <property type="evidence" value="ECO:0007669"/>
    <property type="project" value="UniProtKB-SubCell"/>
</dbReference>
<comment type="subcellular location">
    <subcellularLocation>
        <location evidence="1 6">Membrane</location>
        <topology evidence="1 6">Multi-pass membrane protein</topology>
    </subcellularLocation>
</comment>
<comment type="function">
    <text evidence="6">May be involved in iron transport and iron homeostasis.</text>
</comment>